<reference evidence="6 8" key="2">
    <citation type="journal article" date="2020" name="Int. J. Syst. Evol. Microbiol.">
        <title>Sulfuracidifex tepidarius gen. nov., sp. nov. and transfer of Sulfolobus metallicus Huber and Stetter 1992 to the genus Sulfuracidifex as Sulfuracidifex metallicus comb. nov.</title>
        <authorList>
            <person name="Itoh T."/>
            <person name="Miura T."/>
            <person name="Sakai H.D."/>
            <person name="Kato S."/>
            <person name="Ohkuma M."/>
            <person name="Takashina T."/>
        </authorList>
    </citation>
    <scope>NUCLEOTIDE SEQUENCE [LARGE SCALE GENOMIC DNA]</scope>
    <source>
        <strain evidence="6 8">IC-006</strain>
        <strain evidence="7">IC-007</strain>
    </source>
</reference>
<accession>A0A510E626</accession>
<dbReference type="EMBL" id="AP018930">
    <property type="protein sequence ID" value="BBG27964.1"/>
    <property type="molecule type" value="Genomic_DNA"/>
</dbReference>
<reference evidence="9" key="1">
    <citation type="submission" date="2018-09" db="EMBL/GenBank/DDBJ databases">
        <title>Complete Genome Sequencing of Sulfolobus sp. JCM 16834.</title>
        <authorList>
            <person name="Kato S."/>
            <person name="Itoh T."/>
            <person name="Ohkuma M."/>
        </authorList>
    </citation>
    <scope>NUCLEOTIDE SEQUENCE [LARGE SCALE GENOMIC DNA]</scope>
    <source>
        <strain evidence="9">IC-007</strain>
    </source>
</reference>
<dbReference type="AlphaFoldDB" id="A0A510DY70"/>
<gene>
    <name evidence="6" type="ORF">IC006_2508</name>
    <name evidence="7" type="ORF">IC007_2519</name>
</gene>
<dbReference type="SMART" id="SM00382">
    <property type="entry name" value="AAA"/>
    <property type="match status" value="1"/>
</dbReference>
<dbReference type="EMBL" id="AP018929">
    <property type="protein sequence ID" value="BBG25173.1"/>
    <property type="molecule type" value="Genomic_DNA"/>
</dbReference>
<dbReference type="Gene3D" id="3.40.50.300">
    <property type="entry name" value="P-loop containing nucleotide triphosphate hydrolases"/>
    <property type="match status" value="1"/>
</dbReference>
<evidence type="ECO:0000313" key="8">
    <source>
        <dbReference type="Proteomes" id="UP000322983"/>
    </source>
</evidence>
<evidence type="ECO:0000313" key="6">
    <source>
        <dbReference type="EMBL" id="BBG25173.1"/>
    </source>
</evidence>
<evidence type="ECO:0000256" key="3">
    <source>
        <dbReference type="ARBA" id="ARBA00022741"/>
    </source>
</evidence>
<evidence type="ECO:0000256" key="2">
    <source>
        <dbReference type="ARBA" id="ARBA00022448"/>
    </source>
</evidence>
<name>A0A510DY70_9CREN</name>
<dbReference type="STRING" id="1294262.GCA_001316085_01871"/>
<dbReference type="Proteomes" id="UP000325030">
    <property type="component" value="Chromosome"/>
</dbReference>
<dbReference type="Proteomes" id="UP000322983">
    <property type="component" value="Chromosome"/>
</dbReference>
<proteinExistence type="inferred from homology"/>
<protein>
    <submittedName>
        <fullName evidence="6">Trehalose/maltose import ATP-binding protein MalK</fullName>
    </submittedName>
</protein>
<dbReference type="InterPro" id="IPR003593">
    <property type="entry name" value="AAA+_ATPase"/>
</dbReference>
<evidence type="ECO:0000256" key="1">
    <source>
        <dbReference type="ARBA" id="ARBA00005417"/>
    </source>
</evidence>
<evidence type="ECO:0000259" key="5">
    <source>
        <dbReference type="PROSITE" id="PS50893"/>
    </source>
</evidence>
<evidence type="ECO:0000256" key="4">
    <source>
        <dbReference type="ARBA" id="ARBA00022840"/>
    </source>
</evidence>
<dbReference type="InterPro" id="IPR027417">
    <property type="entry name" value="P-loop_NTPase"/>
</dbReference>
<keyword evidence="4 6" id="KW-0067">ATP-binding</keyword>
<dbReference type="PROSITE" id="PS50893">
    <property type="entry name" value="ABC_TRANSPORTER_2"/>
    <property type="match status" value="1"/>
</dbReference>
<accession>A0A510DY70</accession>
<keyword evidence="8" id="KW-1185">Reference proteome</keyword>
<dbReference type="KEGG" id="step:IC006_2508"/>
<dbReference type="Pfam" id="PF00005">
    <property type="entry name" value="ABC_tran"/>
    <property type="match status" value="1"/>
</dbReference>
<evidence type="ECO:0000313" key="9">
    <source>
        <dbReference type="Proteomes" id="UP000325030"/>
    </source>
</evidence>
<dbReference type="PANTHER" id="PTHR42711:SF5">
    <property type="entry name" value="ABC TRANSPORTER ATP-BINDING PROTEIN NATA"/>
    <property type="match status" value="1"/>
</dbReference>
<evidence type="ECO:0000313" key="7">
    <source>
        <dbReference type="EMBL" id="BBG27964.1"/>
    </source>
</evidence>
<dbReference type="PANTHER" id="PTHR42711">
    <property type="entry name" value="ABC TRANSPORTER ATP-BINDING PROTEIN"/>
    <property type="match status" value="1"/>
</dbReference>
<dbReference type="GO" id="GO:0005524">
    <property type="term" value="F:ATP binding"/>
    <property type="evidence" value="ECO:0007669"/>
    <property type="project" value="UniProtKB-KW"/>
</dbReference>
<keyword evidence="3" id="KW-0547">Nucleotide-binding</keyword>
<dbReference type="CDD" id="cd03263">
    <property type="entry name" value="ABC_subfamily_A"/>
    <property type="match status" value="1"/>
</dbReference>
<keyword evidence="2" id="KW-0813">Transport</keyword>
<dbReference type="SUPFAM" id="SSF52540">
    <property type="entry name" value="P-loop containing nucleoside triphosphate hydrolases"/>
    <property type="match status" value="1"/>
</dbReference>
<dbReference type="InterPro" id="IPR003439">
    <property type="entry name" value="ABC_transporter-like_ATP-bd"/>
</dbReference>
<dbReference type="GO" id="GO:0016887">
    <property type="term" value="F:ATP hydrolysis activity"/>
    <property type="evidence" value="ECO:0007669"/>
    <property type="project" value="InterPro"/>
</dbReference>
<dbReference type="InterPro" id="IPR050763">
    <property type="entry name" value="ABC_transporter_ATP-binding"/>
</dbReference>
<sequence length="280" mass="32054">MLYKFDVMLLNVNHLWKKYKNFVANEDVTLHVDEGEIVALLGPNGAGKTTLVKQVYGELYPTKGEIEVLGGKPWEGKIKRKMGVIPQECVPYGDLTVEDNLYYIARIKGLDRNTAQRNVQDIMEKLDLSKRKKVMTRDLSGGLKRRLLIGMALVNSPSLIILDEPTTGLDPEARRDVWNLLLSLKEQGKGMLLTTHYLDEAERLADRIYFLNRKVISEGTPSQIKEKFSAYYEVIDYSTGKTYYVKEDEIKDFVAKLNGRFEVRLPSLEEIYLKVINNDS</sequence>
<organism evidence="6 8">
    <name type="scientific">Sulfuracidifex tepidarius</name>
    <dbReference type="NCBI Taxonomy" id="1294262"/>
    <lineage>
        <taxon>Archaea</taxon>
        <taxon>Thermoproteota</taxon>
        <taxon>Thermoprotei</taxon>
        <taxon>Sulfolobales</taxon>
        <taxon>Sulfolobaceae</taxon>
        <taxon>Sulfuracidifex</taxon>
    </lineage>
</organism>
<feature type="domain" description="ABC transporter" evidence="5">
    <location>
        <begin position="10"/>
        <end position="237"/>
    </location>
</feature>
<comment type="similarity">
    <text evidence="1">Belongs to the ABC transporter superfamily.</text>
</comment>